<protein>
    <submittedName>
        <fullName evidence="1">Uncharacterized protein</fullName>
    </submittedName>
</protein>
<dbReference type="AlphaFoldDB" id="A0A4P8XSY2"/>
<proteinExistence type="predicted"/>
<dbReference type="KEGG" id="ruj:E5Z56_01085"/>
<evidence type="ECO:0000313" key="1">
    <source>
        <dbReference type="EMBL" id="QCT06046.1"/>
    </source>
</evidence>
<name>A0A4P8XSY2_9FIRM</name>
<keyword evidence="2" id="KW-1185">Reference proteome</keyword>
<dbReference type="OrthoDB" id="9863036at2"/>
<dbReference type="Proteomes" id="UP000301475">
    <property type="component" value="Chromosome"/>
</dbReference>
<dbReference type="EMBL" id="CP039381">
    <property type="protein sequence ID" value="QCT06046.1"/>
    <property type="molecule type" value="Genomic_DNA"/>
</dbReference>
<gene>
    <name evidence="1" type="ORF">E5Z56_01085</name>
</gene>
<organism evidence="1 2">
    <name type="scientific">Ruminococcus bovis</name>
    <dbReference type="NCBI Taxonomy" id="2564099"/>
    <lineage>
        <taxon>Bacteria</taxon>
        <taxon>Bacillati</taxon>
        <taxon>Bacillota</taxon>
        <taxon>Clostridia</taxon>
        <taxon>Eubacteriales</taxon>
        <taxon>Oscillospiraceae</taxon>
        <taxon>Ruminococcus</taxon>
    </lineage>
</organism>
<reference evidence="1 2" key="1">
    <citation type="submission" date="2019-04" db="EMBL/GenBank/DDBJ databases">
        <authorList>
            <person name="Embree M."/>
            <person name="Gaffney J.R."/>
        </authorList>
    </citation>
    <scope>NUCLEOTIDE SEQUENCE [LARGE SCALE GENOMIC DNA]</scope>
    <source>
        <strain evidence="1 2">JE7A12</strain>
    </source>
</reference>
<sequence length="309" mass="36124">MARNVTKLTPEENKFFHINYDYMWKKLNTAPYYVSGAGECPVYIRNEEELLSYVNLSKCRNPEYVPSMTIVNKIVNFYNYNITPEVTTFQFLREDLSLTDSARSQNIKGFDEKYIGTYYGYYYGDSSKKKVNGAVIKIYEENNVLKATAITGIQNDNQLFDEKLSKLFSKDFISLNAYNKYYDSLEISQKRTTFYEGLVNITPRFLIIYLEGLDNEDKKMVINLSTDDYAHTKEYLCGLSFSVLISEQFNLQFFKLGVVRSNFDEIVPFSLNNEDVGKMLEVTKTDNERIVLEPRNGRDWYEMVIQNED</sequence>
<accession>A0A4P8XSY2</accession>
<evidence type="ECO:0000313" key="2">
    <source>
        <dbReference type="Proteomes" id="UP000301475"/>
    </source>
</evidence>
<dbReference type="RefSeq" id="WP_138156144.1">
    <property type="nucleotide sequence ID" value="NZ_CP039381.1"/>
</dbReference>